<evidence type="ECO:0000313" key="2">
    <source>
        <dbReference type="EMBL" id="MZP44193.1"/>
    </source>
</evidence>
<dbReference type="Proteomes" id="UP000471031">
    <property type="component" value="Unassembled WGS sequence"/>
</dbReference>
<feature type="transmembrane region" description="Helical" evidence="1">
    <location>
        <begin position="25"/>
        <end position="44"/>
    </location>
</feature>
<comment type="caution">
    <text evidence="2">The sequence shown here is derived from an EMBL/GenBank/DDBJ whole genome shotgun (WGS) entry which is preliminary data.</text>
</comment>
<evidence type="ECO:0000313" key="3">
    <source>
        <dbReference type="Proteomes" id="UP000471031"/>
    </source>
</evidence>
<accession>A0A845LLD4</accession>
<dbReference type="AlphaFoldDB" id="A0A845LLD4"/>
<keyword evidence="1" id="KW-0812">Transmembrane</keyword>
<proteinExistence type="predicted"/>
<name>A0A845LLD4_HELGE</name>
<protein>
    <submittedName>
        <fullName evidence="2">Uncharacterized protein</fullName>
    </submittedName>
</protein>
<keyword evidence="1" id="KW-0472">Membrane</keyword>
<keyword evidence="1" id="KW-1133">Transmembrane helix</keyword>
<dbReference type="EMBL" id="WXEX01000013">
    <property type="protein sequence ID" value="MZP44193.1"/>
    <property type="molecule type" value="Genomic_DNA"/>
</dbReference>
<gene>
    <name evidence="2" type="ORF">GTO89_14235</name>
</gene>
<dbReference type="RefSeq" id="WP_161262762.1">
    <property type="nucleotide sequence ID" value="NZ_JAFBDC010000012.1"/>
</dbReference>
<keyword evidence="3" id="KW-1185">Reference proteome</keyword>
<evidence type="ECO:0000256" key="1">
    <source>
        <dbReference type="SAM" id="Phobius"/>
    </source>
</evidence>
<reference evidence="2 3" key="1">
    <citation type="submission" date="2020-01" db="EMBL/GenBank/DDBJ databases">
        <title>Whole genome sequence of Heliobacterium gestii DSM 11169.</title>
        <authorList>
            <person name="Kyndt J.A."/>
            <person name="Meyer T.E."/>
        </authorList>
    </citation>
    <scope>NUCLEOTIDE SEQUENCE [LARGE SCALE GENOMIC DNA]</scope>
    <source>
        <strain evidence="2 3">DSM 11169</strain>
    </source>
</reference>
<organism evidence="2 3">
    <name type="scientific">Heliomicrobium gestii</name>
    <name type="common">Heliobacterium gestii</name>
    <dbReference type="NCBI Taxonomy" id="2699"/>
    <lineage>
        <taxon>Bacteria</taxon>
        <taxon>Bacillati</taxon>
        <taxon>Bacillota</taxon>
        <taxon>Clostridia</taxon>
        <taxon>Eubacteriales</taxon>
        <taxon>Heliobacteriaceae</taxon>
        <taxon>Heliomicrobium</taxon>
    </lineage>
</organism>
<sequence length="47" mass="5423">MAKQSSSDWFGKLDRWKDYLEDDKGQVLLVLGIIVLFVVFGSIFKDD</sequence>